<dbReference type="InterPro" id="IPR010551">
    <property type="entry name" value="G6P_isomerase_prok"/>
</dbReference>
<proteinExistence type="inferred from homology"/>
<dbReference type="InterPro" id="IPR011051">
    <property type="entry name" value="RmlC_Cupin_sf"/>
</dbReference>
<sequence length="270" mass="29492">MRPGASPRRVGARCSPPATWGRTSTSCASRRASRNQGPPSTTGSGRSRPRSPRTDPQSSAVQWRSPSCSGPERSTNAEETPMRDAVAPFNVLMELDKGVLEPTDHTKRRHLSDMHGMYLEEPDEAAGDALVYTVHEIVVPESPDHIQCSTTILQPGRVGREFFMTKGHFHEVRGRSEVYLGLRGEGRLVMATEGGDHAVEHIVPGSVSYVPGGWAHRSVNIGSELLVFFAAYVGDAGHDYATIEDEGLPVLLTDAPDGPRVERNPRYTQR</sequence>
<feature type="compositionally biased region" description="Low complexity" evidence="7">
    <location>
        <begin position="37"/>
        <end position="46"/>
    </location>
</feature>
<gene>
    <name evidence="9" type="ORF">ER308_10410</name>
</gene>
<evidence type="ECO:0000256" key="2">
    <source>
        <dbReference type="ARBA" id="ARBA00006542"/>
    </source>
</evidence>
<evidence type="ECO:0000259" key="8">
    <source>
        <dbReference type="Pfam" id="PF06560"/>
    </source>
</evidence>
<comment type="similarity">
    <text evidence="2">Belongs to the archaeal-type GPI family.</text>
</comment>
<dbReference type="InterPro" id="IPR014710">
    <property type="entry name" value="RmlC-like_jellyroll"/>
</dbReference>
<dbReference type="AlphaFoldDB" id="A0A411YFP7"/>
<name>A0A411YFP7_9ACTN</name>
<evidence type="ECO:0000256" key="6">
    <source>
        <dbReference type="ARBA" id="ARBA00029321"/>
    </source>
</evidence>
<feature type="region of interest" description="Disordered" evidence="7">
    <location>
        <begin position="1"/>
        <end position="83"/>
    </location>
</feature>
<reference evidence="9 10" key="1">
    <citation type="submission" date="2019-01" db="EMBL/GenBank/DDBJ databases">
        <title>Egibacter rhizosphaerae EGI 80759T.</title>
        <authorList>
            <person name="Chen D.-D."/>
            <person name="Tian Y."/>
            <person name="Jiao J.-Y."/>
            <person name="Zhang X.-T."/>
            <person name="Zhang Y.-G."/>
            <person name="Zhang Y."/>
            <person name="Xiao M."/>
            <person name="Shu W.-S."/>
            <person name="Li W.-J."/>
        </authorList>
    </citation>
    <scope>NUCLEOTIDE SEQUENCE [LARGE SCALE GENOMIC DNA]</scope>
    <source>
        <strain evidence="9 10">EGI 80759</strain>
    </source>
</reference>
<dbReference type="EMBL" id="CP036402">
    <property type="protein sequence ID" value="QBI19932.1"/>
    <property type="molecule type" value="Genomic_DNA"/>
</dbReference>
<dbReference type="SUPFAM" id="SSF51182">
    <property type="entry name" value="RmlC-like cupins"/>
    <property type="match status" value="1"/>
</dbReference>
<dbReference type="GO" id="GO:0004347">
    <property type="term" value="F:glucose-6-phosphate isomerase activity"/>
    <property type="evidence" value="ECO:0007669"/>
    <property type="project" value="UniProtKB-EC"/>
</dbReference>
<keyword evidence="4" id="KW-0312">Gluconeogenesis</keyword>
<evidence type="ECO:0000256" key="5">
    <source>
        <dbReference type="ARBA" id="ARBA00023152"/>
    </source>
</evidence>
<evidence type="ECO:0000313" key="9">
    <source>
        <dbReference type="EMBL" id="QBI19932.1"/>
    </source>
</evidence>
<feature type="domain" description="Glucose-6-phosphate isomerase prokaryote" evidence="8">
    <location>
        <begin position="109"/>
        <end position="245"/>
    </location>
</feature>
<protein>
    <recommendedName>
        <fullName evidence="3">glucose-6-phosphate isomerase</fullName>
        <ecNumber evidence="3">5.3.1.9</ecNumber>
    </recommendedName>
</protein>
<keyword evidence="10" id="KW-1185">Reference proteome</keyword>
<organism evidence="9 10">
    <name type="scientific">Egibacter rhizosphaerae</name>
    <dbReference type="NCBI Taxonomy" id="1670831"/>
    <lineage>
        <taxon>Bacteria</taxon>
        <taxon>Bacillati</taxon>
        <taxon>Actinomycetota</taxon>
        <taxon>Nitriliruptoria</taxon>
        <taxon>Egibacterales</taxon>
        <taxon>Egibacteraceae</taxon>
        <taxon>Egibacter</taxon>
    </lineage>
</organism>
<dbReference type="GO" id="GO:0006096">
    <property type="term" value="P:glycolytic process"/>
    <property type="evidence" value="ECO:0007669"/>
    <property type="project" value="UniProtKB-UniPathway"/>
</dbReference>
<keyword evidence="5" id="KW-0324">Glycolysis</keyword>
<dbReference type="EC" id="5.3.1.9" evidence="3"/>
<evidence type="ECO:0000313" key="10">
    <source>
        <dbReference type="Proteomes" id="UP000291469"/>
    </source>
</evidence>
<evidence type="ECO:0000256" key="4">
    <source>
        <dbReference type="ARBA" id="ARBA00022432"/>
    </source>
</evidence>
<accession>A0A411YFP7</accession>
<dbReference type="Proteomes" id="UP000291469">
    <property type="component" value="Chromosome"/>
</dbReference>
<feature type="compositionally biased region" description="Polar residues" evidence="7">
    <location>
        <begin position="55"/>
        <end position="78"/>
    </location>
</feature>
<dbReference type="UniPathway" id="UPA00109">
    <property type="reaction ID" value="UER00181"/>
</dbReference>
<dbReference type="Pfam" id="PF06560">
    <property type="entry name" value="GPI"/>
    <property type="match status" value="1"/>
</dbReference>
<comment type="catalytic activity">
    <reaction evidence="6">
        <text>alpha-D-glucose 6-phosphate = beta-D-fructose 6-phosphate</text>
        <dbReference type="Rhea" id="RHEA:11816"/>
        <dbReference type="ChEBI" id="CHEBI:57634"/>
        <dbReference type="ChEBI" id="CHEBI:58225"/>
        <dbReference type="EC" id="5.3.1.9"/>
    </reaction>
</comment>
<evidence type="ECO:0000256" key="1">
    <source>
        <dbReference type="ARBA" id="ARBA00004926"/>
    </source>
</evidence>
<evidence type="ECO:0000256" key="7">
    <source>
        <dbReference type="SAM" id="MobiDB-lite"/>
    </source>
</evidence>
<dbReference type="KEGG" id="erz:ER308_10410"/>
<dbReference type="CDD" id="cd02218">
    <property type="entry name" value="cupin_PGI"/>
    <property type="match status" value="1"/>
</dbReference>
<dbReference type="Gene3D" id="2.60.120.10">
    <property type="entry name" value="Jelly Rolls"/>
    <property type="match status" value="1"/>
</dbReference>
<evidence type="ECO:0000256" key="3">
    <source>
        <dbReference type="ARBA" id="ARBA00011952"/>
    </source>
</evidence>
<dbReference type="GO" id="GO:0006094">
    <property type="term" value="P:gluconeogenesis"/>
    <property type="evidence" value="ECO:0007669"/>
    <property type="project" value="UniProtKB-KW"/>
</dbReference>
<dbReference type="GO" id="GO:0005737">
    <property type="term" value="C:cytoplasm"/>
    <property type="evidence" value="ECO:0007669"/>
    <property type="project" value="InterPro"/>
</dbReference>
<comment type="pathway">
    <text evidence="1">Carbohydrate degradation; glycolysis; D-glyceraldehyde 3-phosphate and glycerone phosphate from D-glucose: step 2/4.</text>
</comment>
<dbReference type="OrthoDB" id="5592106at2"/>